<evidence type="ECO:0000313" key="2">
    <source>
        <dbReference type="Proteomes" id="UP001157502"/>
    </source>
</evidence>
<organism evidence="1 2">
    <name type="scientific">Dallia pectoralis</name>
    <name type="common">Alaska blackfish</name>
    <dbReference type="NCBI Taxonomy" id="75939"/>
    <lineage>
        <taxon>Eukaryota</taxon>
        <taxon>Metazoa</taxon>
        <taxon>Chordata</taxon>
        <taxon>Craniata</taxon>
        <taxon>Vertebrata</taxon>
        <taxon>Euteleostomi</taxon>
        <taxon>Actinopterygii</taxon>
        <taxon>Neopterygii</taxon>
        <taxon>Teleostei</taxon>
        <taxon>Protacanthopterygii</taxon>
        <taxon>Esociformes</taxon>
        <taxon>Umbridae</taxon>
        <taxon>Dallia</taxon>
    </lineage>
</organism>
<keyword evidence="2" id="KW-1185">Reference proteome</keyword>
<comment type="caution">
    <text evidence="1">The sequence shown here is derived from an EMBL/GenBank/DDBJ whole genome shotgun (WGS) entry which is preliminary data.</text>
</comment>
<dbReference type="Proteomes" id="UP001157502">
    <property type="component" value="Chromosome 17"/>
</dbReference>
<sequence length="177" mass="19791">MALFECTIHCWFSHPVKLVEPSAAVPLMEEQPWQELQGMSGPEEVSPVENPTDACSRVVETTNESSSLTDHSEDAPRTEGVADEELVTGRPEVIFDDVSRERPLSPDDDGDIIYEDVHGDGPQGAGSGRSSSEFESYDEQSDTERKLPTRSKYSPDVRQLRERCGKTKREITMRFIS</sequence>
<reference evidence="1" key="1">
    <citation type="submission" date="2021-05" db="EMBL/GenBank/DDBJ databases">
        <authorList>
            <person name="Pan Q."/>
            <person name="Jouanno E."/>
            <person name="Zahm M."/>
            <person name="Klopp C."/>
            <person name="Cabau C."/>
            <person name="Louis A."/>
            <person name="Berthelot C."/>
            <person name="Parey E."/>
            <person name="Roest Crollius H."/>
            <person name="Montfort J."/>
            <person name="Robinson-Rechavi M."/>
            <person name="Bouchez O."/>
            <person name="Lampietro C."/>
            <person name="Lopez Roques C."/>
            <person name="Donnadieu C."/>
            <person name="Postlethwait J."/>
            <person name="Bobe J."/>
            <person name="Dillon D."/>
            <person name="Chandos A."/>
            <person name="von Hippel F."/>
            <person name="Guiguen Y."/>
        </authorList>
    </citation>
    <scope>NUCLEOTIDE SEQUENCE</scope>
    <source>
        <strain evidence="1">YG-Jan2019</strain>
    </source>
</reference>
<gene>
    <name evidence="1" type="ORF">DPEC_G00206760</name>
</gene>
<evidence type="ECO:0000313" key="1">
    <source>
        <dbReference type="EMBL" id="KAJ7998618.1"/>
    </source>
</evidence>
<protein>
    <submittedName>
        <fullName evidence="1">Uncharacterized protein</fullName>
    </submittedName>
</protein>
<proteinExistence type="predicted"/>
<name>A0ACC2G4E0_DALPE</name>
<accession>A0ACC2G4E0</accession>
<dbReference type="EMBL" id="CM055744">
    <property type="protein sequence ID" value="KAJ7998618.1"/>
    <property type="molecule type" value="Genomic_DNA"/>
</dbReference>